<sequence length="456" mass="50753">MRFPVAFEAVVNRSVVLEHIPETHELRVHSIDEEKVVEVEGNVEVEVEVNESAVRSCSSTASACPAALNDTVLDEDTVPPPSLEPTDRLVRVDGEEVSVLSFQDVIDSPVGSVAVLPLFKPVGSVHVLSGFARVEILSPKFLEFEPATPEREEVIAAWLEEKARLKAEREAREREIANNKELQARLEQERRVAEALAKKEQELLEKLDKEEYERTRMTPHNLAAEKRRDGWEFRYEVEFATIGPIGLNWDLNTRDKAVVSHLESKLPAQKLNVIAPRDQLIALNGIDTSKMGPEEVVQVYLSSATPRKLVFLVQMSAERAAAKAAEKPIKRMVMNWTLAFDAPEVLRGWEVRLHLASWSTEPEMEITDNNATLPMRLAFATPISGCNTFSDSPQASTNENAGVVYLAFRGVCTLIEKANHAKAANGKALVIVNNVKDEGRFQPTTVTDRVEIPVAL</sequence>
<dbReference type="GeneID" id="20654337"/>
<dbReference type="InterPro" id="IPR003137">
    <property type="entry name" value="PA_domain"/>
</dbReference>
<dbReference type="InterPro" id="IPR036034">
    <property type="entry name" value="PDZ_sf"/>
</dbReference>
<dbReference type="RefSeq" id="XP_009515837.1">
    <property type="nucleotide sequence ID" value="XM_009517542.1"/>
</dbReference>
<dbReference type="OMA" id="ERTRMTP"/>
<evidence type="ECO:0000256" key="1">
    <source>
        <dbReference type="SAM" id="Coils"/>
    </source>
</evidence>
<accession>G4YKI2</accession>
<proteinExistence type="predicted"/>
<evidence type="ECO:0000313" key="3">
    <source>
        <dbReference type="EMBL" id="EGZ28562.1"/>
    </source>
</evidence>
<dbReference type="Proteomes" id="UP000002640">
    <property type="component" value="Unassembled WGS sequence"/>
</dbReference>
<dbReference type="EMBL" id="JH159151">
    <property type="protein sequence ID" value="EGZ28562.1"/>
    <property type="molecule type" value="Genomic_DNA"/>
</dbReference>
<dbReference type="SMR" id="G4YKI2"/>
<dbReference type="Gene3D" id="2.30.42.10">
    <property type="match status" value="1"/>
</dbReference>
<protein>
    <recommendedName>
        <fullName evidence="2">PA domain-containing protein</fullName>
    </recommendedName>
</protein>
<feature type="domain" description="PA" evidence="2">
    <location>
        <begin position="383"/>
        <end position="455"/>
    </location>
</feature>
<name>G4YKI2_PHYSP</name>
<reference evidence="3 4" key="1">
    <citation type="journal article" date="2006" name="Science">
        <title>Phytophthora genome sequences uncover evolutionary origins and mechanisms of pathogenesis.</title>
        <authorList>
            <person name="Tyler B.M."/>
            <person name="Tripathy S."/>
            <person name="Zhang X."/>
            <person name="Dehal P."/>
            <person name="Jiang R.H."/>
            <person name="Aerts A."/>
            <person name="Arredondo F.D."/>
            <person name="Baxter L."/>
            <person name="Bensasson D."/>
            <person name="Beynon J.L."/>
            <person name="Chapman J."/>
            <person name="Damasceno C.M."/>
            <person name="Dorrance A.E."/>
            <person name="Dou D."/>
            <person name="Dickerman A.W."/>
            <person name="Dubchak I.L."/>
            <person name="Garbelotto M."/>
            <person name="Gijzen M."/>
            <person name="Gordon S.G."/>
            <person name="Govers F."/>
            <person name="Grunwald N.J."/>
            <person name="Huang W."/>
            <person name="Ivors K.L."/>
            <person name="Jones R.W."/>
            <person name="Kamoun S."/>
            <person name="Krampis K."/>
            <person name="Lamour K.H."/>
            <person name="Lee M.K."/>
            <person name="McDonald W.H."/>
            <person name="Medina M."/>
            <person name="Meijer H.J."/>
            <person name="Nordberg E.K."/>
            <person name="Maclean D.J."/>
            <person name="Ospina-Giraldo M.D."/>
            <person name="Morris P.F."/>
            <person name="Phuntumart V."/>
            <person name="Putnam N.H."/>
            <person name="Rash S."/>
            <person name="Rose J.K."/>
            <person name="Sakihama Y."/>
            <person name="Salamov A.A."/>
            <person name="Savidor A."/>
            <person name="Scheuring C.F."/>
            <person name="Smith B.M."/>
            <person name="Sobral B.W."/>
            <person name="Terry A."/>
            <person name="Torto-Alalibo T.A."/>
            <person name="Win J."/>
            <person name="Xu Z."/>
            <person name="Zhang H."/>
            <person name="Grigoriev I.V."/>
            <person name="Rokhsar D.S."/>
            <person name="Boore J.L."/>
        </authorList>
    </citation>
    <scope>NUCLEOTIDE SEQUENCE [LARGE SCALE GENOMIC DNA]</scope>
    <source>
        <strain evidence="3 4">P6497</strain>
    </source>
</reference>
<feature type="coiled-coil region" evidence="1">
    <location>
        <begin position="155"/>
        <end position="213"/>
    </location>
</feature>
<dbReference type="AlphaFoldDB" id="G4YKI2"/>
<gene>
    <name evidence="3" type="ORF">PHYSODRAFT_473334</name>
</gene>
<evidence type="ECO:0000313" key="4">
    <source>
        <dbReference type="Proteomes" id="UP000002640"/>
    </source>
</evidence>
<organism evidence="3 4">
    <name type="scientific">Phytophthora sojae (strain P6497)</name>
    <name type="common">Soybean stem and root rot agent</name>
    <name type="synonym">Phytophthora megasperma f. sp. glycines</name>
    <dbReference type="NCBI Taxonomy" id="1094619"/>
    <lineage>
        <taxon>Eukaryota</taxon>
        <taxon>Sar</taxon>
        <taxon>Stramenopiles</taxon>
        <taxon>Oomycota</taxon>
        <taxon>Peronosporomycetes</taxon>
        <taxon>Peronosporales</taxon>
        <taxon>Peronosporaceae</taxon>
        <taxon>Phytophthora</taxon>
    </lineage>
</organism>
<dbReference type="SUPFAM" id="SSF50156">
    <property type="entry name" value="PDZ domain-like"/>
    <property type="match status" value="1"/>
</dbReference>
<keyword evidence="4" id="KW-1185">Reference proteome</keyword>
<evidence type="ECO:0000259" key="2">
    <source>
        <dbReference type="Pfam" id="PF02225"/>
    </source>
</evidence>
<dbReference type="Pfam" id="PF02225">
    <property type="entry name" value="PA"/>
    <property type="match status" value="1"/>
</dbReference>
<keyword evidence="1" id="KW-0175">Coiled coil</keyword>
<dbReference type="KEGG" id="psoj:PHYSODRAFT_473334"/>
<dbReference type="Gene3D" id="3.50.30.30">
    <property type="match status" value="1"/>
</dbReference>
<dbReference type="InParanoid" id="G4YKI2"/>